<dbReference type="Proteomes" id="UP000800094">
    <property type="component" value="Unassembled WGS sequence"/>
</dbReference>
<evidence type="ECO:0000256" key="1">
    <source>
        <dbReference type="SAM" id="MobiDB-lite"/>
    </source>
</evidence>
<name>A0A6A6I305_9PLEO</name>
<sequence>MESFTFASNFTTPTYPQPWAEITEAPGMLVWTSTFGVYPPLNCLSGRWYSVSSYARCDTELQDDAVQDPYRDSGVMANDQFRLVNGVIPSTASGSESLCLVGAIYNSTGERAPKHHTGYWPSWTGRNWEATQTARSQKRNDTSNVLNGGSLAGIIIGVIFSFCGLIFGIFLSVWLTLRRMAAHAERMSSTLRSVHVECGHDANPLDTPAEAPGTKSGRACGMENRGRVSAPARNEPDGVREPVRATSDLVRGQERAMCLENVSAAAALDRRVV</sequence>
<gene>
    <name evidence="3" type="ORF">BU26DRAFT_579314</name>
</gene>
<evidence type="ECO:0000313" key="4">
    <source>
        <dbReference type="Proteomes" id="UP000800094"/>
    </source>
</evidence>
<evidence type="ECO:0000256" key="2">
    <source>
        <dbReference type="SAM" id="Phobius"/>
    </source>
</evidence>
<organism evidence="3 4">
    <name type="scientific">Trematosphaeria pertusa</name>
    <dbReference type="NCBI Taxonomy" id="390896"/>
    <lineage>
        <taxon>Eukaryota</taxon>
        <taxon>Fungi</taxon>
        <taxon>Dikarya</taxon>
        <taxon>Ascomycota</taxon>
        <taxon>Pezizomycotina</taxon>
        <taxon>Dothideomycetes</taxon>
        <taxon>Pleosporomycetidae</taxon>
        <taxon>Pleosporales</taxon>
        <taxon>Massarineae</taxon>
        <taxon>Trematosphaeriaceae</taxon>
        <taxon>Trematosphaeria</taxon>
    </lineage>
</organism>
<reference evidence="3" key="1">
    <citation type="journal article" date="2020" name="Stud. Mycol.">
        <title>101 Dothideomycetes genomes: a test case for predicting lifestyles and emergence of pathogens.</title>
        <authorList>
            <person name="Haridas S."/>
            <person name="Albert R."/>
            <person name="Binder M."/>
            <person name="Bloem J."/>
            <person name="Labutti K."/>
            <person name="Salamov A."/>
            <person name="Andreopoulos B."/>
            <person name="Baker S."/>
            <person name="Barry K."/>
            <person name="Bills G."/>
            <person name="Bluhm B."/>
            <person name="Cannon C."/>
            <person name="Castanera R."/>
            <person name="Culley D."/>
            <person name="Daum C."/>
            <person name="Ezra D."/>
            <person name="Gonzalez J."/>
            <person name="Henrissat B."/>
            <person name="Kuo A."/>
            <person name="Liang C."/>
            <person name="Lipzen A."/>
            <person name="Lutzoni F."/>
            <person name="Magnuson J."/>
            <person name="Mondo S."/>
            <person name="Nolan M."/>
            <person name="Ohm R."/>
            <person name="Pangilinan J."/>
            <person name="Park H.-J."/>
            <person name="Ramirez L."/>
            <person name="Alfaro M."/>
            <person name="Sun H."/>
            <person name="Tritt A."/>
            <person name="Yoshinaga Y."/>
            <person name="Zwiers L.-H."/>
            <person name="Turgeon B."/>
            <person name="Goodwin S."/>
            <person name="Spatafora J."/>
            <person name="Crous P."/>
            <person name="Grigoriev I."/>
        </authorList>
    </citation>
    <scope>NUCLEOTIDE SEQUENCE</scope>
    <source>
        <strain evidence="3">CBS 122368</strain>
    </source>
</reference>
<accession>A0A6A6I305</accession>
<dbReference type="EMBL" id="ML987202">
    <property type="protein sequence ID" value="KAF2244701.1"/>
    <property type="molecule type" value="Genomic_DNA"/>
</dbReference>
<dbReference type="AlphaFoldDB" id="A0A6A6I305"/>
<dbReference type="GeneID" id="54587778"/>
<keyword evidence="4" id="KW-1185">Reference proteome</keyword>
<keyword evidence="2" id="KW-0812">Transmembrane</keyword>
<feature type="region of interest" description="Disordered" evidence="1">
    <location>
        <begin position="203"/>
        <end position="240"/>
    </location>
</feature>
<protein>
    <submittedName>
        <fullName evidence="3">Uncharacterized protein</fullName>
    </submittedName>
</protein>
<feature type="transmembrane region" description="Helical" evidence="2">
    <location>
        <begin position="151"/>
        <end position="177"/>
    </location>
</feature>
<keyword evidence="2" id="KW-0472">Membrane</keyword>
<dbReference type="RefSeq" id="XP_033679705.1">
    <property type="nucleotide sequence ID" value="XM_033834448.1"/>
</dbReference>
<keyword evidence="2" id="KW-1133">Transmembrane helix</keyword>
<proteinExistence type="predicted"/>
<evidence type="ECO:0000313" key="3">
    <source>
        <dbReference type="EMBL" id="KAF2244701.1"/>
    </source>
</evidence>